<proteinExistence type="predicted"/>
<organism evidence="3 4">
    <name type="scientific">Brevibacillus reuszeri</name>
    <dbReference type="NCBI Taxonomy" id="54915"/>
    <lineage>
        <taxon>Bacteria</taxon>
        <taxon>Bacillati</taxon>
        <taxon>Bacillota</taxon>
        <taxon>Bacilli</taxon>
        <taxon>Bacillales</taxon>
        <taxon>Paenibacillaceae</taxon>
        <taxon>Brevibacillus</taxon>
    </lineage>
</organism>
<dbReference type="Gene3D" id="3.10.50.10">
    <property type="match status" value="1"/>
</dbReference>
<dbReference type="Gene3D" id="3.20.20.80">
    <property type="entry name" value="Glycosidases"/>
    <property type="match status" value="1"/>
</dbReference>
<protein>
    <recommendedName>
        <fullName evidence="2">GH18 domain-containing protein</fullName>
    </recommendedName>
</protein>
<keyword evidence="1" id="KW-1133">Transmembrane helix</keyword>
<keyword evidence="1" id="KW-0812">Transmembrane</keyword>
<dbReference type="RefSeq" id="WP_236700060.1">
    <property type="nucleotide sequence ID" value="NZ_BJON01000003.1"/>
</dbReference>
<dbReference type="InterPro" id="IPR017853">
    <property type="entry name" value="GH"/>
</dbReference>
<evidence type="ECO:0000313" key="3">
    <source>
        <dbReference type="EMBL" id="GED67210.1"/>
    </source>
</evidence>
<dbReference type="PANTHER" id="PTHR46066">
    <property type="entry name" value="CHITINASE DOMAIN-CONTAINING PROTEIN 1 FAMILY MEMBER"/>
    <property type="match status" value="1"/>
</dbReference>
<name>A0ABQ0TH32_9BACL</name>
<dbReference type="InterPro" id="IPR029070">
    <property type="entry name" value="Chitinase_insertion_sf"/>
</dbReference>
<feature type="transmembrane region" description="Helical" evidence="1">
    <location>
        <begin position="12"/>
        <end position="29"/>
    </location>
</feature>
<keyword evidence="4" id="KW-1185">Reference proteome</keyword>
<accession>A0ABQ0TH32</accession>
<evidence type="ECO:0000313" key="4">
    <source>
        <dbReference type="Proteomes" id="UP000319578"/>
    </source>
</evidence>
<dbReference type="EMBL" id="BJON01000003">
    <property type="protein sequence ID" value="GED67210.1"/>
    <property type="molecule type" value="Genomic_DNA"/>
</dbReference>
<dbReference type="PANTHER" id="PTHR46066:SF2">
    <property type="entry name" value="CHITINASE DOMAIN-CONTAINING PROTEIN 1"/>
    <property type="match status" value="1"/>
</dbReference>
<dbReference type="Proteomes" id="UP000319578">
    <property type="component" value="Unassembled WGS sequence"/>
</dbReference>
<dbReference type="Pfam" id="PF00704">
    <property type="entry name" value="Glyco_hydro_18"/>
    <property type="match status" value="1"/>
</dbReference>
<sequence>MSKTNLVGRRGVILTAMLLIFGGMVAWYFQNGDDPNSLKKVDAAEQKKNLELTAWVVDWQWQEATADFNSMTDGLSSVQAFAAYFDESDKLLFTDQFRQALPVIHDISKQGSFVKVDLTIVNDRINKDGTEVQKDPGIVSRLLATDESREKHIKEIMDAVISNNFHGVEIDYEKIDRKDWYNVIVFYRELYYKLHAAGKTLRVVLEPRTPIEEISLPEGPTYVMMAYNLYGTKTGPGPKADHAFIEKLANRLKKVPGKNMIALALGGFDWSESGKVTSVTEKQAIQLAQSGLEPPKRDEASGSLSFQYVDKDGVTHTVWYADEVTLSQWIGVARKSGYDKIALWRLGDLGQGVLDYVNE</sequence>
<comment type="caution">
    <text evidence="3">The sequence shown here is derived from an EMBL/GenBank/DDBJ whole genome shotgun (WGS) entry which is preliminary data.</text>
</comment>
<keyword evidence="1" id="KW-0472">Membrane</keyword>
<dbReference type="SUPFAM" id="SSF51445">
    <property type="entry name" value="(Trans)glycosidases"/>
    <property type="match status" value="1"/>
</dbReference>
<gene>
    <name evidence="3" type="ORF">BRE01_09120</name>
</gene>
<evidence type="ECO:0000256" key="1">
    <source>
        <dbReference type="SAM" id="Phobius"/>
    </source>
</evidence>
<reference evidence="3 4" key="1">
    <citation type="submission" date="2019-06" db="EMBL/GenBank/DDBJ databases">
        <title>Whole genome shotgun sequence of Brevibacillus reuszeri NBRC 15719.</title>
        <authorList>
            <person name="Hosoyama A."/>
            <person name="Uohara A."/>
            <person name="Ohji S."/>
            <person name="Ichikawa N."/>
        </authorList>
    </citation>
    <scope>NUCLEOTIDE SEQUENCE [LARGE SCALE GENOMIC DNA]</scope>
    <source>
        <strain evidence="3 4">NBRC 15719</strain>
    </source>
</reference>
<feature type="domain" description="GH18" evidence="2">
    <location>
        <begin position="140"/>
        <end position="347"/>
    </location>
</feature>
<evidence type="ECO:0000259" key="2">
    <source>
        <dbReference type="Pfam" id="PF00704"/>
    </source>
</evidence>
<dbReference type="InterPro" id="IPR001223">
    <property type="entry name" value="Glyco_hydro18_cat"/>
</dbReference>